<accession>L7CKJ6</accession>
<evidence type="ECO:0000313" key="2">
    <source>
        <dbReference type="Proteomes" id="UP000010959"/>
    </source>
</evidence>
<dbReference type="Proteomes" id="UP000010959">
    <property type="component" value="Unassembled WGS sequence"/>
</dbReference>
<dbReference type="AlphaFoldDB" id="L7CKJ6"/>
<comment type="caution">
    <text evidence="1">The sequence shown here is derived from an EMBL/GenBank/DDBJ whole genome shotgun (WGS) entry which is preliminary data.</text>
</comment>
<organism evidence="1 2">
    <name type="scientific">Rhodopirellula baltica SWK14</name>
    <dbReference type="NCBI Taxonomy" id="993516"/>
    <lineage>
        <taxon>Bacteria</taxon>
        <taxon>Pseudomonadati</taxon>
        <taxon>Planctomycetota</taxon>
        <taxon>Planctomycetia</taxon>
        <taxon>Pirellulales</taxon>
        <taxon>Pirellulaceae</taxon>
        <taxon>Rhodopirellula</taxon>
    </lineage>
</organism>
<dbReference type="PATRIC" id="fig|993516.3.peg.1877"/>
<proteinExistence type="predicted"/>
<evidence type="ECO:0000313" key="1">
    <source>
        <dbReference type="EMBL" id="ELP34380.1"/>
    </source>
</evidence>
<name>L7CKJ6_RHOBT</name>
<protein>
    <submittedName>
        <fullName evidence="1">Uncharacterized protein</fullName>
    </submittedName>
</protein>
<sequence>MTVWHSSLIKYCMIRLAEGSVPHGRGKVLCRNQVTGQKATWSPFVTTIDLREAVATLTKQRTTNNYRVVVVSEDCVPPEGFVASSNTKVIDRGLRST</sequence>
<gene>
    <name evidence="1" type="ORF">RBSWK_01759</name>
</gene>
<reference evidence="1 2" key="1">
    <citation type="journal article" date="2013" name="Mar. Genomics">
        <title>Expression of sulfatases in Rhodopirellula baltica and the diversity of sulfatases in the genus Rhodopirellula.</title>
        <authorList>
            <person name="Wegner C.E."/>
            <person name="Richter-Heitmann T."/>
            <person name="Klindworth A."/>
            <person name="Klockow C."/>
            <person name="Richter M."/>
            <person name="Achstetter T."/>
            <person name="Glockner F.O."/>
            <person name="Harder J."/>
        </authorList>
    </citation>
    <scope>NUCLEOTIDE SEQUENCE [LARGE SCALE GENOMIC DNA]</scope>
    <source>
        <strain evidence="1 2">SWK14</strain>
    </source>
</reference>
<dbReference type="EMBL" id="AMWG01000036">
    <property type="protein sequence ID" value="ELP34380.1"/>
    <property type="molecule type" value="Genomic_DNA"/>
</dbReference>